<keyword evidence="1" id="KW-0106">Calcium</keyword>
<feature type="region of interest" description="Disordered" evidence="2">
    <location>
        <begin position="125"/>
        <end position="162"/>
    </location>
</feature>
<dbReference type="Proteomes" id="UP001372338">
    <property type="component" value="Unassembled WGS sequence"/>
</dbReference>
<dbReference type="AlphaFoldDB" id="A0AAN9E125"/>
<sequence length="162" mass="18355">MEAADVDGNGSIDYIEFISATMHRHRLERDEHLYKAFQYFDKDSSGQGKKELTRTDVLYVLLAVVLHLATGLLKLEDLKEGKKGILSIDADIFEVTPSFHSVEVKKSDGDTLEYQKILNEEMSPAPHDQLFGFGKVTNKSNRNSQSNNNRHMTSRKNSHSNN</sequence>
<dbReference type="InterPro" id="IPR002048">
    <property type="entry name" value="EF_hand_dom"/>
</dbReference>
<dbReference type="Gene3D" id="1.10.238.10">
    <property type="entry name" value="EF-hand"/>
    <property type="match status" value="2"/>
</dbReference>
<feature type="domain" description="EF-hand" evidence="3">
    <location>
        <begin position="1"/>
        <end position="27"/>
    </location>
</feature>
<dbReference type="PROSITE" id="PS50222">
    <property type="entry name" value="EF_HAND_2"/>
    <property type="match status" value="1"/>
</dbReference>
<feature type="compositionally biased region" description="Basic residues" evidence="2">
    <location>
        <begin position="152"/>
        <end position="162"/>
    </location>
</feature>
<feature type="compositionally biased region" description="Low complexity" evidence="2">
    <location>
        <begin position="138"/>
        <end position="150"/>
    </location>
</feature>
<evidence type="ECO:0000313" key="5">
    <source>
        <dbReference type="Proteomes" id="UP001372338"/>
    </source>
</evidence>
<dbReference type="PROSITE" id="PS00018">
    <property type="entry name" value="EF_HAND_1"/>
    <property type="match status" value="1"/>
</dbReference>
<dbReference type="SUPFAM" id="SSF47473">
    <property type="entry name" value="EF-hand"/>
    <property type="match status" value="1"/>
</dbReference>
<dbReference type="InterPro" id="IPR018247">
    <property type="entry name" value="EF_Hand_1_Ca_BS"/>
</dbReference>
<evidence type="ECO:0000256" key="1">
    <source>
        <dbReference type="ARBA" id="ARBA00022837"/>
    </source>
</evidence>
<dbReference type="EMBL" id="JAYWIO010000008">
    <property type="protein sequence ID" value="KAK7244513.1"/>
    <property type="molecule type" value="Genomic_DNA"/>
</dbReference>
<gene>
    <name evidence="4" type="ORF">RIF29_39336</name>
</gene>
<proteinExistence type="predicted"/>
<accession>A0AAN9E125</accession>
<dbReference type="InterPro" id="IPR011992">
    <property type="entry name" value="EF-hand-dom_pair"/>
</dbReference>
<evidence type="ECO:0000259" key="3">
    <source>
        <dbReference type="PROSITE" id="PS50222"/>
    </source>
</evidence>
<dbReference type="Gene3D" id="3.30.310.80">
    <property type="entry name" value="Kinase associated domain 1, KA1"/>
    <property type="match status" value="1"/>
</dbReference>
<reference evidence="4 5" key="1">
    <citation type="submission" date="2024-01" db="EMBL/GenBank/DDBJ databases">
        <title>The genomes of 5 underutilized Papilionoideae crops provide insights into root nodulation and disease resistanc.</title>
        <authorList>
            <person name="Yuan L."/>
        </authorList>
    </citation>
    <scope>NUCLEOTIDE SEQUENCE [LARGE SCALE GENOMIC DNA]</scope>
    <source>
        <strain evidence="4">ZHUSHIDOU_FW_LH</strain>
        <tissue evidence="4">Leaf</tissue>
    </source>
</reference>
<comment type="caution">
    <text evidence="4">The sequence shown here is derived from an EMBL/GenBank/DDBJ whole genome shotgun (WGS) entry which is preliminary data.</text>
</comment>
<dbReference type="GO" id="GO:0005509">
    <property type="term" value="F:calcium ion binding"/>
    <property type="evidence" value="ECO:0007669"/>
    <property type="project" value="InterPro"/>
</dbReference>
<organism evidence="4 5">
    <name type="scientific">Crotalaria pallida</name>
    <name type="common">Smooth rattlebox</name>
    <name type="synonym">Crotalaria striata</name>
    <dbReference type="NCBI Taxonomy" id="3830"/>
    <lineage>
        <taxon>Eukaryota</taxon>
        <taxon>Viridiplantae</taxon>
        <taxon>Streptophyta</taxon>
        <taxon>Embryophyta</taxon>
        <taxon>Tracheophyta</taxon>
        <taxon>Spermatophyta</taxon>
        <taxon>Magnoliopsida</taxon>
        <taxon>eudicotyledons</taxon>
        <taxon>Gunneridae</taxon>
        <taxon>Pentapetalae</taxon>
        <taxon>rosids</taxon>
        <taxon>fabids</taxon>
        <taxon>Fabales</taxon>
        <taxon>Fabaceae</taxon>
        <taxon>Papilionoideae</taxon>
        <taxon>50 kb inversion clade</taxon>
        <taxon>genistoids sensu lato</taxon>
        <taxon>core genistoids</taxon>
        <taxon>Crotalarieae</taxon>
        <taxon>Crotalaria</taxon>
    </lineage>
</organism>
<name>A0AAN9E125_CROPI</name>
<protein>
    <recommendedName>
        <fullName evidence="3">EF-hand domain-containing protein</fullName>
    </recommendedName>
</protein>
<keyword evidence="5" id="KW-1185">Reference proteome</keyword>
<evidence type="ECO:0000313" key="4">
    <source>
        <dbReference type="EMBL" id="KAK7244513.1"/>
    </source>
</evidence>
<evidence type="ECO:0000256" key="2">
    <source>
        <dbReference type="SAM" id="MobiDB-lite"/>
    </source>
</evidence>